<evidence type="ECO:0000313" key="4">
    <source>
        <dbReference type="Proteomes" id="UP000694426"/>
    </source>
</evidence>
<keyword evidence="1" id="KW-0040">ANK repeat</keyword>
<feature type="repeat" description="ANK" evidence="1">
    <location>
        <begin position="96"/>
        <end position="128"/>
    </location>
</feature>
<feature type="repeat" description="ANK" evidence="1">
    <location>
        <begin position="162"/>
        <end position="190"/>
    </location>
</feature>
<dbReference type="PANTHER" id="PTHR24147">
    <property type="entry name" value="ANKYRIN REPEAT DOMAIN 36-RELATED"/>
    <property type="match status" value="1"/>
</dbReference>
<dbReference type="PROSITE" id="PS50088">
    <property type="entry name" value="ANK_REPEAT"/>
    <property type="match status" value="4"/>
</dbReference>
<dbReference type="SMART" id="SM00248">
    <property type="entry name" value="ANK"/>
    <property type="match status" value="4"/>
</dbReference>
<dbReference type="Proteomes" id="UP000694426">
    <property type="component" value="Unplaced"/>
</dbReference>
<dbReference type="InterPro" id="IPR036770">
    <property type="entry name" value="Ankyrin_rpt-contain_sf"/>
</dbReference>
<dbReference type="SUPFAM" id="SSF48403">
    <property type="entry name" value="Ankyrin repeat"/>
    <property type="match status" value="1"/>
</dbReference>
<keyword evidence="4" id="KW-1185">Reference proteome</keyword>
<dbReference type="GeneTree" id="ENSGT00940000163982"/>
<dbReference type="InterPro" id="IPR050657">
    <property type="entry name" value="Ankyrin_repeat_domain"/>
</dbReference>
<name>A0A8B9BRR4_9AVES</name>
<evidence type="ECO:0000313" key="3">
    <source>
        <dbReference type="Ensembl" id="ENSABRP00000008338.1"/>
    </source>
</evidence>
<sequence length="295" mass="32300">GGQGFFLASRPPRELPGPGSSSDPSPVKRQLGGLHGAAARGDLALLQRRRWLRKLCINWRDAEGRTPLHLACANGHVDVVQFLVRKKCKLNPRDNLKNTPLMKAVACKQESCVAVLLEHGADPNITDHDGNTALHLAVQTANVFVAEILLQYNAQIDALNELGYTPLALAVSHRCKGMAEFFLNKGANVNKFAWVSLTTWPQGGIRWQGSDSPSLYAWHLWLERSGSTKSPHPDLQHDVRVPFKELLPKCSGAGALLSVLFGQAGCVGSGRNRRHPGLLRWCIFVFSVLFLPAAE</sequence>
<evidence type="ECO:0000256" key="1">
    <source>
        <dbReference type="PROSITE-ProRule" id="PRU00023"/>
    </source>
</evidence>
<feature type="region of interest" description="Disordered" evidence="2">
    <location>
        <begin position="1"/>
        <end position="32"/>
    </location>
</feature>
<dbReference type="InterPro" id="IPR002110">
    <property type="entry name" value="Ankyrin_rpt"/>
</dbReference>
<accession>A0A8B9BRR4</accession>
<protein>
    <recommendedName>
        <fullName evidence="5">Ankyrin repeat domain 7</fullName>
    </recommendedName>
</protein>
<dbReference type="AlphaFoldDB" id="A0A8B9BRR4"/>
<dbReference type="PRINTS" id="PR01415">
    <property type="entry name" value="ANKYRIN"/>
</dbReference>
<proteinExistence type="predicted"/>
<evidence type="ECO:0000256" key="2">
    <source>
        <dbReference type="SAM" id="MobiDB-lite"/>
    </source>
</evidence>
<reference evidence="3" key="1">
    <citation type="submission" date="2025-08" db="UniProtKB">
        <authorList>
            <consortium name="Ensembl"/>
        </authorList>
    </citation>
    <scope>IDENTIFICATION</scope>
</reference>
<reference evidence="3" key="2">
    <citation type="submission" date="2025-09" db="UniProtKB">
        <authorList>
            <consortium name="Ensembl"/>
        </authorList>
    </citation>
    <scope>IDENTIFICATION</scope>
</reference>
<dbReference type="PROSITE" id="PS50297">
    <property type="entry name" value="ANK_REP_REGION"/>
    <property type="match status" value="4"/>
</dbReference>
<feature type="repeat" description="ANK" evidence="1">
    <location>
        <begin position="129"/>
        <end position="161"/>
    </location>
</feature>
<dbReference type="Ensembl" id="ENSABRT00000011898.1">
    <property type="protein sequence ID" value="ENSABRP00000008338.1"/>
    <property type="gene ID" value="ENSABRG00000007512.1"/>
</dbReference>
<evidence type="ECO:0008006" key="5">
    <source>
        <dbReference type="Google" id="ProtNLM"/>
    </source>
</evidence>
<feature type="compositionally biased region" description="Low complexity" evidence="2">
    <location>
        <begin position="16"/>
        <end position="25"/>
    </location>
</feature>
<dbReference type="Pfam" id="PF12796">
    <property type="entry name" value="Ank_2"/>
    <property type="match status" value="1"/>
</dbReference>
<feature type="repeat" description="ANK" evidence="1">
    <location>
        <begin position="63"/>
        <end position="95"/>
    </location>
</feature>
<organism evidence="3 4">
    <name type="scientific">Anser brachyrhynchus</name>
    <name type="common">Pink-footed goose</name>
    <dbReference type="NCBI Taxonomy" id="132585"/>
    <lineage>
        <taxon>Eukaryota</taxon>
        <taxon>Metazoa</taxon>
        <taxon>Chordata</taxon>
        <taxon>Craniata</taxon>
        <taxon>Vertebrata</taxon>
        <taxon>Euteleostomi</taxon>
        <taxon>Archelosauria</taxon>
        <taxon>Archosauria</taxon>
        <taxon>Dinosauria</taxon>
        <taxon>Saurischia</taxon>
        <taxon>Theropoda</taxon>
        <taxon>Coelurosauria</taxon>
        <taxon>Aves</taxon>
        <taxon>Neognathae</taxon>
        <taxon>Galloanserae</taxon>
        <taxon>Anseriformes</taxon>
        <taxon>Anatidae</taxon>
        <taxon>Anserinae</taxon>
        <taxon>Anser</taxon>
    </lineage>
</organism>
<dbReference type="Gene3D" id="1.25.40.20">
    <property type="entry name" value="Ankyrin repeat-containing domain"/>
    <property type="match status" value="2"/>
</dbReference>
<dbReference type="PANTHER" id="PTHR24147:SF53">
    <property type="entry name" value="ANKYRIN REPEAT DOMAIN 26"/>
    <property type="match status" value="1"/>
</dbReference>
<dbReference type="Pfam" id="PF00023">
    <property type="entry name" value="Ank"/>
    <property type="match status" value="2"/>
</dbReference>